<dbReference type="CDD" id="cd06261">
    <property type="entry name" value="TM_PBP2"/>
    <property type="match status" value="1"/>
</dbReference>
<dbReference type="Pfam" id="PF00528">
    <property type="entry name" value="BPD_transp_1"/>
    <property type="match status" value="1"/>
</dbReference>
<evidence type="ECO:0000313" key="10">
    <source>
        <dbReference type="Proteomes" id="UP001519287"/>
    </source>
</evidence>
<keyword evidence="9" id="KW-0762">Sugar transport</keyword>
<organism evidence="9 10">
    <name type="scientific">Paenibacillus eucommiae</name>
    <dbReference type="NCBI Taxonomy" id="1355755"/>
    <lineage>
        <taxon>Bacteria</taxon>
        <taxon>Bacillati</taxon>
        <taxon>Bacillota</taxon>
        <taxon>Bacilli</taxon>
        <taxon>Bacillales</taxon>
        <taxon>Paenibacillaceae</taxon>
        <taxon>Paenibacillus</taxon>
    </lineage>
</organism>
<reference evidence="9 10" key="1">
    <citation type="submission" date="2021-03" db="EMBL/GenBank/DDBJ databases">
        <title>Genomic Encyclopedia of Type Strains, Phase IV (KMG-IV): sequencing the most valuable type-strain genomes for metagenomic binning, comparative biology and taxonomic classification.</title>
        <authorList>
            <person name="Goeker M."/>
        </authorList>
    </citation>
    <scope>NUCLEOTIDE SEQUENCE [LARGE SCALE GENOMIC DNA]</scope>
    <source>
        <strain evidence="9 10">DSM 26048</strain>
    </source>
</reference>
<feature type="transmembrane region" description="Helical" evidence="7">
    <location>
        <begin position="250"/>
        <end position="270"/>
    </location>
</feature>
<dbReference type="EMBL" id="JAGGLB010000010">
    <property type="protein sequence ID" value="MBP1991741.1"/>
    <property type="molecule type" value="Genomic_DNA"/>
</dbReference>
<evidence type="ECO:0000256" key="7">
    <source>
        <dbReference type="RuleBase" id="RU363032"/>
    </source>
</evidence>
<comment type="similarity">
    <text evidence="7">Belongs to the binding-protein-dependent transport system permease family.</text>
</comment>
<feature type="transmembrane region" description="Helical" evidence="7">
    <location>
        <begin position="145"/>
        <end position="165"/>
    </location>
</feature>
<feature type="transmembrane region" description="Helical" evidence="7">
    <location>
        <begin position="109"/>
        <end position="133"/>
    </location>
</feature>
<evidence type="ECO:0000256" key="6">
    <source>
        <dbReference type="ARBA" id="ARBA00023136"/>
    </source>
</evidence>
<protein>
    <submittedName>
        <fullName evidence="9">Multiple sugar transport system permease protein</fullName>
    </submittedName>
</protein>
<keyword evidence="3" id="KW-1003">Cell membrane</keyword>
<dbReference type="PANTHER" id="PTHR43744:SF8">
    <property type="entry name" value="SN-GLYCEROL-3-PHOSPHATE TRANSPORT SYSTEM PERMEASE PROTEIN UGPE"/>
    <property type="match status" value="1"/>
</dbReference>
<sequence>MKSIRNTRMMSYGIQYVLMIFGAVIFMFPLVWMVSRSLMGLADLYTLPPRIFPSESTLQAYREIWDIKPFGLFFKNTVIIVVWTVLGGTISSALCAFGFARLRFPLRNLIFGIVLTTMMLPGAVTMIPVYVLFSKLGWVNSLLPLIVPSFFGGGAFNIFLLRQFFATIPKDFDEAARMDGASTWAIFWRICLPLCVPAITVVAVFAFKGAWDDFMGPLIYLNSEEKFTLALGLFSLSPARVGVASFANTAHVMAACSLAILPVITVFIVAQKRLISGTVVSAGIKG</sequence>
<keyword evidence="2 7" id="KW-0813">Transport</keyword>
<evidence type="ECO:0000313" key="9">
    <source>
        <dbReference type="EMBL" id="MBP1991741.1"/>
    </source>
</evidence>
<name>A0ABS4IXL3_9BACL</name>
<keyword evidence="10" id="KW-1185">Reference proteome</keyword>
<dbReference type="SUPFAM" id="SSF161098">
    <property type="entry name" value="MetI-like"/>
    <property type="match status" value="1"/>
</dbReference>
<dbReference type="PANTHER" id="PTHR43744">
    <property type="entry name" value="ABC TRANSPORTER PERMEASE PROTEIN MG189-RELATED-RELATED"/>
    <property type="match status" value="1"/>
</dbReference>
<keyword evidence="4 7" id="KW-0812">Transmembrane</keyword>
<keyword evidence="6 7" id="KW-0472">Membrane</keyword>
<accession>A0ABS4IXL3</accession>
<evidence type="ECO:0000256" key="5">
    <source>
        <dbReference type="ARBA" id="ARBA00022989"/>
    </source>
</evidence>
<dbReference type="InterPro" id="IPR035906">
    <property type="entry name" value="MetI-like_sf"/>
</dbReference>
<evidence type="ECO:0000259" key="8">
    <source>
        <dbReference type="PROSITE" id="PS50928"/>
    </source>
</evidence>
<evidence type="ECO:0000256" key="3">
    <source>
        <dbReference type="ARBA" id="ARBA00022475"/>
    </source>
</evidence>
<feature type="transmembrane region" description="Helical" evidence="7">
    <location>
        <begin position="186"/>
        <end position="207"/>
    </location>
</feature>
<feature type="transmembrane region" description="Helical" evidence="7">
    <location>
        <begin position="78"/>
        <end position="97"/>
    </location>
</feature>
<feature type="domain" description="ABC transmembrane type-1" evidence="8">
    <location>
        <begin position="74"/>
        <end position="270"/>
    </location>
</feature>
<comment type="caution">
    <text evidence="9">The sequence shown here is derived from an EMBL/GenBank/DDBJ whole genome shotgun (WGS) entry which is preliminary data.</text>
</comment>
<evidence type="ECO:0000256" key="2">
    <source>
        <dbReference type="ARBA" id="ARBA00022448"/>
    </source>
</evidence>
<feature type="transmembrane region" description="Helical" evidence="7">
    <location>
        <begin position="12"/>
        <end position="34"/>
    </location>
</feature>
<evidence type="ECO:0000256" key="4">
    <source>
        <dbReference type="ARBA" id="ARBA00022692"/>
    </source>
</evidence>
<evidence type="ECO:0000256" key="1">
    <source>
        <dbReference type="ARBA" id="ARBA00004651"/>
    </source>
</evidence>
<dbReference type="RefSeq" id="WP_209972475.1">
    <property type="nucleotide sequence ID" value="NZ_JAGGLB010000010.1"/>
</dbReference>
<dbReference type="InterPro" id="IPR000515">
    <property type="entry name" value="MetI-like"/>
</dbReference>
<dbReference type="Proteomes" id="UP001519287">
    <property type="component" value="Unassembled WGS sequence"/>
</dbReference>
<proteinExistence type="inferred from homology"/>
<comment type="subcellular location">
    <subcellularLocation>
        <location evidence="1 7">Cell membrane</location>
        <topology evidence="1 7">Multi-pass membrane protein</topology>
    </subcellularLocation>
</comment>
<dbReference type="Gene3D" id="1.10.3720.10">
    <property type="entry name" value="MetI-like"/>
    <property type="match status" value="1"/>
</dbReference>
<dbReference type="PROSITE" id="PS50928">
    <property type="entry name" value="ABC_TM1"/>
    <property type="match status" value="1"/>
</dbReference>
<keyword evidence="5 7" id="KW-1133">Transmembrane helix</keyword>
<gene>
    <name evidence="9" type="ORF">J2Z66_003348</name>
</gene>